<dbReference type="Pfam" id="PF00326">
    <property type="entry name" value="Peptidase_S9"/>
    <property type="match status" value="1"/>
</dbReference>
<proteinExistence type="predicted"/>
<dbReference type="GO" id="GO:0016787">
    <property type="term" value="F:hydrolase activity"/>
    <property type="evidence" value="ECO:0007669"/>
    <property type="project" value="UniProtKB-KW"/>
</dbReference>
<dbReference type="SUPFAM" id="SSF53474">
    <property type="entry name" value="alpha/beta-Hydrolases"/>
    <property type="match status" value="1"/>
</dbReference>
<dbReference type="RefSeq" id="WP_353896600.1">
    <property type="nucleotide sequence ID" value="NZ_JBEVCJ010000016.1"/>
</dbReference>
<dbReference type="EC" id="3.4.-.-" evidence="3"/>
<dbReference type="InterPro" id="IPR001375">
    <property type="entry name" value="Peptidase_S9_cat"/>
</dbReference>
<dbReference type="PANTHER" id="PTHR42776:SF27">
    <property type="entry name" value="DIPEPTIDYL PEPTIDASE FAMILY MEMBER 6"/>
    <property type="match status" value="1"/>
</dbReference>
<feature type="domain" description="Peptidase S9 prolyl oligopeptidase catalytic" evidence="2">
    <location>
        <begin position="389"/>
        <end position="600"/>
    </location>
</feature>
<dbReference type="Gene3D" id="3.40.50.1820">
    <property type="entry name" value="alpha/beta hydrolase"/>
    <property type="match status" value="1"/>
</dbReference>
<name>A0ABV2BVP9_9GAMM</name>
<evidence type="ECO:0000313" key="3">
    <source>
        <dbReference type="EMBL" id="MET1256014.1"/>
    </source>
</evidence>
<dbReference type="InterPro" id="IPR029058">
    <property type="entry name" value="AB_hydrolase_fold"/>
</dbReference>
<reference evidence="3 4" key="1">
    <citation type="submission" date="2024-06" db="EMBL/GenBank/DDBJ databases">
        <authorList>
            <person name="Li F."/>
        </authorList>
    </citation>
    <scope>NUCLEOTIDE SEQUENCE [LARGE SCALE GENOMIC DNA]</scope>
    <source>
        <strain evidence="3 4">GXAS 311</strain>
    </source>
</reference>
<gene>
    <name evidence="3" type="ORF">ABVT43_12820</name>
</gene>
<comment type="caution">
    <text evidence="3">The sequence shown here is derived from an EMBL/GenBank/DDBJ whole genome shotgun (WGS) entry which is preliminary data.</text>
</comment>
<dbReference type="PANTHER" id="PTHR42776">
    <property type="entry name" value="SERINE PEPTIDASE S9 FAMILY MEMBER"/>
    <property type="match status" value="1"/>
</dbReference>
<sequence>MKGLINGKSQIAIFDRKTLKPLSSLHFADANGEEIGQYGWLNDERLYARMNIRIGSIGEPYMTGYLYAANWNREKIRQILPSKRRGFKAGDNAYHFNILSLLPSDPEHILIAQQKPGRHAKFTEIFKLNVYSGIKRKVDSSPNRDGNLFADTEGNIRIASGLTELNTRTQVFYRSDNDSDWKKIADYDNGEGGINPLGYSADKDKIYIYYDGKEKSKGVYLLSPETMEMTLRMEIKDDFTIDAPIFNLDFDSSELIGIYRHEEIPQSYFLNSQSDHARLYQTFAKLFPNEKVTILSNTRDRKLIVFHVNSDRNPGVFYLYDQEKNKIRPLIKNRAWIDPSTMAAKKPIRFKARDGLEITGYLTTPTTQQKDLPMVVYVHGGPYGVRDTWYFDSEVQFLANRGYAVLQINYRGSGGRGNDFEFDHYQEMGATMQDDITDGTLWAVEQGVANKQRICIYGASYGGYAALMGAIKEPDLYACAIGYAGVYDINTMKLSDTWEYEHGQYFLENAWGIDNPEFIKERSPVNHVDQLKAKLLLIHGGQDKRCPIEHYEGLTKALDNINYTYESLIEPLEVHGFIKEENQQKVFQTVETFLAKNIGNKAKRPKAN</sequence>
<evidence type="ECO:0000313" key="4">
    <source>
        <dbReference type="Proteomes" id="UP001548189"/>
    </source>
</evidence>
<protein>
    <submittedName>
        <fullName evidence="3">S9 family peptidase</fullName>
        <ecNumber evidence="3">3.4.-.-</ecNumber>
    </submittedName>
</protein>
<dbReference type="SUPFAM" id="SSF82171">
    <property type="entry name" value="DPP6 N-terminal domain-like"/>
    <property type="match status" value="1"/>
</dbReference>
<evidence type="ECO:0000256" key="1">
    <source>
        <dbReference type="ARBA" id="ARBA00022801"/>
    </source>
</evidence>
<dbReference type="Proteomes" id="UP001548189">
    <property type="component" value="Unassembled WGS sequence"/>
</dbReference>
<evidence type="ECO:0000259" key="2">
    <source>
        <dbReference type="Pfam" id="PF00326"/>
    </source>
</evidence>
<organism evidence="3 4">
    <name type="scientific">Aliikangiella maris</name>
    <dbReference type="NCBI Taxonomy" id="3162458"/>
    <lineage>
        <taxon>Bacteria</taxon>
        <taxon>Pseudomonadati</taxon>
        <taxon>Pseudomonadota</taxon>
        <taxon>Gammaproteobacteria</taxon>
        <taxon>Oceanospirillales</taxon>
        <taxon>Pleioneaceae</taxon>
        <taxon>Aliikangiella</taxon>
    </lineage>
</organism>
<keyword evidence="1 3" id="KW-0378">Hydrolase</keyword>
<accession>A0ABV2BVP9</accession>
<keyword evidence="4" id="KW-1185">Reference proteome</keyword>
<dbReference type="EMBL" id="JBEVCJ010000016">
    <property type="protein sequence ID" value="MET1256014.1"/>
    <property type="molecule type" value="Genomic_DNA"/>
</dbReference>